<proteinExistence type="inferred from homology"/>
<dbReference type="Gene3D" id="1.10.3730.20">
    <property type="match status" value="1"/>
</dbReference>
<dbReference type="InterPro" id="IPR037185">
    <property type="entry name" value="EmrE-like"/>
</dbReference>
<dbReference type="KEGG" id="dfs:HGD76_16205"/>
<sequence length="293" mass="32444">MTWLYFSLAAATFESLRDVFSKIVTNKDDRPLDEYLVAWGLRAFTLIIYIPWLLLSPEPIPNIGKDFWWALLADATLSTVGGILYMRALRLGDLSLTVPLMGFSPLFLVIASPFTLGELPNNIQIIGISLICLGAYFLNLKSKENNYFAPLLSIINTQSSRLIIIVAALWALTTSLDKIGAKNSSPLVFSAALYFCTALMMLPIVVVFSPNWFFQLRTNFSKLVLLGSLKAVDMWCHVTAVGLTVAANSVAVRQTSLLMGVGFGYLIFKEKNIRTRFFGSAIMVLGICLLTFS</sequence>
<dbReference type="PANTHER" id="PTHR22911:SF137">
    <property type="entry name" value="SOLUTE CARRIER FAMILY 35 MEMBER G2-RELATED"/>
    <property type="match status" value="1"/>
</dbReference>
<feature type="transmembrane region" description="Helical" evidence="2">
    <location>
        <begin position="98"/>
        <end position="116"/>
    </location>
</feature>
<gene>
    <name evidence="4" type="ORF">HGD76_16205</name>
</gene>
<organism evidence="4 5">
    <name type="scientific">Dolichospermum flos-aquae CCAP 1403/13F</name>
    <dbReference type="NCBI Taxonomy" id="315271"/>
    <lineage>
        <taxon>Bacteria</taxon>
        <taxon>Bacillati</taxon>
        <taxon>Cyanobacteriota</taxon>
        <taxon>Cyanophyceae</taxon>
        <taxon>Nostocales</taxon>
        <taxon>Aphanizomenonaceae</taxon>
        <taxon>Dolichospermum</taxon>
    </lineage>
</organism>
<feature type="transmembrane region" description="Helical" evidence="2">
    <location>
        <begin position="67"/>
        <end position="86"/>
    </location>
</feature>
<name>A0A6H2C2B8_DOLFA</name>
<feature type="transmembrane region" description="Helical" evidence="2">
    <location>
        <begin position="251"/>
        <end position="268"/>
    </location>
</feature>
<dbReference type="Pfam" id="PF00892">
    <property type="entry name" value="EamA"/>
    <property type="match status" value="2"/>
</dbReference>
<dbReference type="InterPro" id="IPR000620">
    <property type="entry name" value="EamA_dom"/>
</dbReference>
<comment type="similarity">
    <text evidence="1">Belongs to the EamA transporter family.</text>
</comment>
<evidence type="ECO:0000256" key="2">
    <source>
        <dbReference type="SAM" id="Phobius"/>
    </source>
</evidence>
<protein>
    <submittedName>
        <fullName evidence="4">EamA family transporter</fullName>
    </submittedName>
</protein>
<feature type="transmembrane region" description="Helical" evidence="2">
    <location>
        <begin position="122"/>
        <end position="140"/>
    </location>
</feature>
<dbReference type="PANTHER" id="PTHR22911">
    <property type="entry name" value="ACYL-MALONYL CONDENSING ENZYME-RELATED"/>
    <property type="match status" value="1"/>
</dbReference>
<dbReference type="Proteomes" id="UP000502433">
    <property type="component" value="Chromosome"/>
</dbReference>
<feature type="transmembrane region" description="Helical" evidence="2">
    <location>
        <begin position="275"/>
        <end position="292"/>
    </location>
</feature>
<dbReference type="GO" id="GO:0016020">
    <property type="term" value="C:membrane"/>
    <property type="evidence" value="ECO:0007669"/>
    <property type="project" value="InterPro"/>
</dbReference>
<reference evidence="4 5" key="1">
    <citation type="submission" date="2020-04" db="EMBL/GenBank/DDBJ databases">
        <title>Genome-Wide Identification of 5-Methylcytosine Sites in Bacterial Genomes By High-Throughput Sequencing of MspJI Restriction Fragments.</title>
        <authorList>
            <person name="Wu V."/>
        </authorList>
    </citation>
    <scope>NUCLEOTIDE SEQUENCE [LARGE SCALE GENOMIC DNA]</scope>
    <source>
        <strain evidence="4 5">CCAP 1403/13f</strain>
    </source>
</reference>
<dbReference type="EMBL" id="CP051206">
    <property type="protein sequence ID" value="QJB45481.1"/>
    <property type="molecule type" value="Genomic_DNA"/>
</dbReference>
<keyword evidence="2" id="KW-1133">Transmembrane helix</keyword>
<reference evidence="4 5" key="2">
    <citation type="submission" date="2020-04" db="EMBL/GenBank/DDBJ databases">
        <authorList>
            <person name="Fomenkov A."/>
            <person name="Anton B.P."/>
            <person name="Roberts R.J."/>
        </authorList>
    </citation>
    <scope>NUCLEOTIDE SEQUENCE [LARGE SCALE GENOMIC DNA]</scope>
    <source>
        <strain evidence="4 5">CCAP 1403/13f</strain>
    </source>
</reference>
<dbReference type="AlphaFoldDB" id="A0A6H2C2B8"/>
<feature type="domain" description="EamA" evidence="3">
    <location>
        <begin position="162"/>
        <end position="291"/>
    </location>
</feature>
<keyword evidence="2" id="KW-0812">Transmembrane</keyword>
<feature type="transmembrane region" description="Helical" evidence="2">
    <location>
        <begin position="147"/>
        <end position="172"/>
    </location>
</feature>
<feature type="transmembrane region" description="Helical" evidence="2">
    <location>
        <begin position="223"/>
        <end position="245"/>
    </location>
</feature>
<dbReference type="SUPFAM" id="SSF103481">
    <property type="entry name" value="Multidrug resistance efflux transporter EmrE"/>
    <property type="match status" value="2"/>
</dbReference>
<evidence type="ECO:0000313" key="5">
    <source>
        <dbReference type="Proteomes" id="UP000502433"/>
    </source>
</evidence>
<feature type="transmembrane region" description="Helical" evidence="2">
    <location>
        <begin position="36"/>
        <end position="55"/>
    </location>
</feature>
<keyword evidence="2" id="KW-0472">Membrane</keyword>
<feature type="transmembrane region" description="Helical" evidence="2">
    <location>
        <begin position="192"/>
        <end position="214"/>
    </location>
</feature>
<evidence type="ECO:0000256" key="1">
    <source>
        <dbReference type="ARBA" id="ARBA00007362"/>
    </source>
</evidence>
<feature type="domain" description="EamA" evidence="3">
    <location>
        <begin position="2"/>
        <end position="139"/>
    </location>
</feature>
<evidence type="ECO:0000259" key="3">
    <source>
        <dbReference type="Pfam" id="PF00892"/>
    </source>
</evidence>
<accession>A0A6H2C2B8</accession>
<dbReference type="RefSeq" id="WP_168696394.1">
    <property type="nucleotide sequence ID" value="NZ_CP051206.1"/>
</dbReference>
<evidence type="ECO:0000313" key="4">
    <source>
        <dbReference type="EMBL" id="QJB45481.1"/>
    </source>
</evidence>